<dbReference type="Proteomes" id="UP000198857">
    <property type="component" value="Unassembled WGS sequence"/>
</dbReference>
<evidence type="ECO:0000313" key="3">
    <source>
        <dbReference type="Proteomes" id="UP000198857"/>
    </source>
</evidence>
<evidence type="ECO:0000313" key="2">
    <source>
        <dbReference type="EMBL" id="SFP94601.1"/>
    </source>
</evidence>
<organism evidence="2 3">
    <name type="scientific">Geodermatophilus dictyosporus</name>
    <dbReference type="NCBI Taxonomy" id="1523247"/>
    <lineage>
        <taxon>Bacteria</taxon>
        <taxon>Bacillati</taxon>
        <taxon>Actinomycetota</taxon>
        <taxon>Actinomycetes</taxon>
        <taxon>Geodermatophilales</taxon>
        <taxon>Geodermatophilaceae</taxon>
        <taxon>Geodermatophilus</taxon>
    </lineage>
</organism>
<dbReference type="EMBL" id="FOWQ01000011">
    <property type="protein sequence ID" value="SFP94601.1"/>
    <property type="molecule type" value="Genomic_DNA"/>
</dbReference>
<dbReference type="InterPro" id="IPR021315">
    <property type="entry name" value="Gap/Sap"/>
</dbReference>
<feature type="transmembrane region" description="Helical" evidence="1">
    <location>
        <begin position="220"/>
        <end position="242"/>
    </location>
</feature>
<keyword evidence="1" id="KW-0812">Transmembrane</keyword>
<feature type="transmembrane region" description="Helical" evidence="1">
    <location>
        <begin position="135"/>
        <end position="161"/>
    </location>
</feature>
<dbReference type="AlphaFoldDB" id="A0A1I5UH44"/>
<reference evidence="3" key="1">
    <citation type="submission" date="2016-10" db="EMBL/GenBank/DDBJ databases">
        <authorList>
            <person name="Varghese N."/>
            <person name="Submissions S."/>
        </authorList>
    </citation>
    <scope>NUCLEOTIDE SEQUENCE [LARGE SCALE GENOMIC DNA]</scope>
    <source>
        <strain evidence="3">DSM 44208</strain>
    </source>
</reference>
<dbReference type="OrthoDB" id="7062264at2"/>
<proteinExistence type="predicted"/>
<keyword evidence="3" id="KW-1185">Reference proteome</keyword>
<evidence type="ECO:0000256" key="1">
    <source>
        <dbReference type="SAM" id="Phobius"/>
    </source>
</evidence>
<protein>
    <submittedName>
        <fullName evidence="2">Sap, sulfolipid-1-addressing protein</fullName>
    </submittedName>
</protein>
<feature type="transmembrane region" description="Helical" evidence="1">
    <location>
        <begin position="79"/>
        <end position="97"/>
    </location>
</feature>
<keyword evidence="1" id="KW-0472">Membrane</keyword>
<feature type="transmembrane region" description="Helical" evidence="1">
    <location>
        <begin position="41"/>
        <end position="67"/>
    </location>
</feature>
<name>A0A1I5UH44_9ACTN</name>
<dbReference type="RefSeq" id="WP_091116108.1">
    <property type="nucleotide sequence ID" value="NZ_FOWQ01000011.1"/>
</dbReference>
<keyword evidence="1" id="KW-1133">Transmembrane helix</keyword>
<dbReference type="STRING" id="1523247.SAMN05660464_0226"/>
<dbReference type="Pfam" id="PF11139">
    <property type="entry name" value="SfLAP"/>
    <property type="match status" value="1"/>
</dbReference>
<sequence>MDLALLLPLAGLALVDSTSIGTLGLPLWLMLAPGRVRAGRVVLFLGTVAGAYLLLGTVLALGAAGLLDPLRSALASTPGRVALLVVGVVLVVLGLTVEPWTRAGKERRRAARAARGPGRLARWRERAGGDGPPGAVVALAATAVGVEAATMVPYLAAIALLATAGTGTGATAAVLAGYCLLMVLPALVLLVLRTTLHDRLTPLLARFEALLSRNAGEATAWVLFLLGLYLVAEALPPVVAALPPG</sequence>
<gene>
    <name evidence="2" type="ORF">SAMN05660464_0226</name>
</gene>
<feature type="transmembrane region" description="Helical" evidence="1">
    <location>
        <begin position="173"/>
        <end position="192"/>
    </location>
</feature>
<accession>A0A1I5UH44</accession>